<dbReference type="InterPro" id="IPR001119">
    <property type="entry name" value="SLH_dom"/>
</dbReference>
<dbReference type="InterPro" id="IPR035940">
    <property type="entry name" value="CAP_sf"/>
</dbReference>
<accession>A0A3P7RYC6</accession>
<keyword evidence="5" id="KW-1185">Reference proteome</keyword>
<protein>
    <recommendedName>
        <fullName evidence="3">SLH domain-containing protein</fullName>
    </recommendedName>
</protein>
<name>A0A3P7RYC6_9FIRM</name>
<dbReference type="EMBL" id="LR130778">
    <property type="protein sequence ID" value="VDN47746.1"/>
    <property type="molecule type" value="Genomic_DNA"/>
</dbReference>
<reference evidence="4 5" key="1">
    <citation type="submission" date="2018-09" db="EMBL/GenBank/DDBJ databases">
        <authorList>
            <person name="Postec A."/>
        </authorList>
    </citation>
    <scope>NUCLEOTIDE SEQUENCE [LARGE SCALE GENOMIC DNA]</scope>
    <source>
        <strain evidence="4">70B-A</strain>
    </source>
</reference>
<dbReference type="OrthoDB" id="2690110at2"/>
<dbReference type="KEGG" id="cbar:PATL70BA_1856"/>
<dbReference type="Pfam" id="PF00188">
    <property type="entry name" value="CAP"/>
    <property type="match status" value="1"/>
</dbReference>
<evidence type="ECO:0000313" key="5">
    <source>
        <dbReference type="Proteomes" id="UP000279029"/>
    </source>
</evidence>
<evidence type="ECO:0000256" key="2">
    <source>
        <dbReference type="SAM" id="SignalP"/>
    </source>
</evidence>
<dbReference type="AlphaFoldDB" id="A0A3P7RYC6"/>
<keyword evidence="1" id="KW-0677">Repeat</keyword>
<dbReference type="InterPro" id="IPR014044">
    <property type="entry name" value="CAP_dom"/>
</dbReference>
<sequence length="450" mass="52129">MKRLVILLLILIIAMDSMAYASTIDYQSSNDADEIERTVNAINISREYMSLRPLRVNTTLKEMALTHSKYMNHNKTLTSMEQAGKLYFRGRYPWDRANFYKYNKAYVYEFIKKDLNNYMEGYNQLIYDPVTRIVLLDNQYLDIGMNKENNYFTYLLGGSVRTEDQLVIYPYDGLKNVPLKWQGDSHALIYKNTTTNGSFGLPITVTYYGNPIEKVTSLKSSIVRKDNGKTVSHRVVLPADFHQLKNTITLLPLEAYDQNITYQAKVSFILRLDNGSLKYVNETIEFTTTSSVAKATDSRYLTRALFVEKVLKNQLLGFTLQEPLKLEFKDVDINSTESIYIYTASQENLISGFPDQSFRPLINITKEQAYIILIKAYEKKFPKISVNGQDQLNQYQDHTKISSWARESLLKAQQLGILIHTNKRIEPQAYIKEDEFDQIMTLFSKVLKEK</sequence>
<evidence type="ECO:0000259" key="3">
    <source>
        <dbReference type="PROSITE" id="PS51272"/>
    </source>
</evidence>
<dbReference type="SUPFAM" id="SSF55797">
    <property type="entry name" value="PR-1-like"/>
    <property type="match status" value="1"/>
</dbReference>
<evidence type="ECO:0000256" key="1">
    <source>
        <dbReference type="ARBA" id="ARBA00022737"/>
    </source>
</evidence>
<dbReference type="Pfam" id="PF00395">
    <property type="entry name" value="SLH"/>
    <property type="match status" value="1"/>
</dbReference>
<dbReference type="Proteomes" id="UP000279029">
    <property type="component" value="Chromosome"/>
</dbReference>
<proteinExistence type="predicted"/>
<organism evidence="4 5">
    <name type="scientific">Petrocella atlantisensis</name>
    <dbReference type="NCBI Taxonomy" id="2173034"/>
    <lineage>
        <taxon>Bacteria</taxon>
        <taxon>Bacillati</taxon>
        <taxon>Bacillota</taxon>
        <taxon>Clostridia</taxon>
        <taxon>Lachnospirales</taxon>
        <taxon>Vallitaleaceae</taxon>
        <taxon>Petrocella</taxon>
    </lineage>
</organism>
<gene>
    <name evidence="4" type="ORF">PATL70BA_1856</name>
</gene>
<dbReference type="Gene3D" id="3.40.33.10">
    <property type="entry name" value="CAP"/>
    <property type="match status" value="1"/>
</dbReference>
<keyword evidence="2" id="KW-0732">Signal</keyword>
<feature type="domain" description="SLH" evidence="3">
    <location>
        <begin position="324"/>
        <end position="387"/>
    </location>
</feature>
<dbReference type="RefSeq" id="WP_125136999.1">
    <property type="nucleotide sequence ID" value="NZ_LR130778.1"/>
</dbReference>
<feature type="chain" id="PRO_5018285141" description="SLH domain-containing protein" evidence="2">
    <location>
        <begin position="22"/>
        <end position="450"/>
    </location>
</feature>
<feature type="signal peptide" evidence="2">
    <location>
        <begin position="1"/>
        <end position="21"/>
    </location>
</feature>
<dbReference type="PROSITE" id="PS51272">
    <property type="entry name" value="SLH"/>
    <property type="match status" value="1"/>
</dbReference>
<evidence type="ECO:0000313" key="4">
    <source>
        <dbReference type="EMBL" id="VDN47746.1"/>
    </source>
</evidence>